<evidence type="ECO:0000313" key="2">
    <source>
        <dbReference type="EMBL" id="SUA57889.1"/>
    </source>
</evidence>
<dbReference type="Proteomes" id="UP000594903">
    <property type="component" value="Chromosome"/>
</dbReference>
<evidence type="ECO:0000313" key="1">
    <source>
        <dbReference type="EMBL" id="QPT39887.1"/>
    </source>
</evidence>
<dbReference type="InterPro" id="IPR021074">
    <property type="entry name" value="Formate_DH_dsu"/>
</dbReference>
<reference evidence="2 3" key="1">
    <citation type="submission" date="2018-06" db="EMBL/GenBank/DDBJ databases">
        <authorList>
            <consortium name="Pathogen Informatics"/>
            <person name="Doyle S."/>
        </authorList>
    </citation>
    <scope>NUCLEOTIDE SEQUENCE [LARGE SCALE GENOMIC DNA]</scope>
    <source>
        <strain evidence="2 3">NCTC11997</strain>
    </source>
</reference>
<keyword evidence="4" id="KW-1185">Reference proteome</keyword>
<accession>A0A378XK09</accession>
<dbReference type="EMBL" id="UGSB01000001">
    <property type="protein sequence ID" value="SUA57889.1"/>
    <property type="molecule type" value="Genomic_DNA"/>
</dbReference>
<dbReference type="STRING" id="1122619.GCA_000373745_00229"/>
<sequence>MEIQSLIKMLNDIGDFYQTMPDKSQAIENMAKHIRAFWDPRMRESMNRYLAEHTEGKSAEGELGEFSLTAYRYMLSHLA</sequence>
<dbReference type="Proteomes" id="UP000254603">
    <property type="component" value="Unassembled WGS sequence"/>
</dbReference>
<organism evidence="2 3">
    <name type="scientific">Oligella ureolytica</name>
    <dbReference type="NCBI Taxonomy" id="90244"/>
    <lineage>
        <taxon>Bacteria</taxon>
        <taxon>Pseudomonadati</taxon>
        <taxon>Pseudomonadota</taxon>
        <taxon>Betaproteobacteria</taxon>
        <taxon>Burkholderiales</taxon>
        <taxon>Alcaligenaceae</taxon>
        <taxon>Oligella</taxon>
    </lineage>
</organism>
<dbReference type="OrthoDB" id="8527650at2"/>
<proteinExistence type="predicted"/>
<dbReference type="Pfam" id="PF11390">
    <property type="entry name" value="FdsD"/>
    <property type="match status" value="1"/>
</dbReference>
<evidence type="ECO:0000313" key="4">
    <source>
        <dbReference type="Proteomes" id="UP000594903"/>
    </source>
</evidence>
<evidence type="ECO:0000313" key="3">
    <source>
        <dbReference type="Proteomes" id="UP000254603"/>
    </source>
</evidence>
<dbReference type="RefSeq" id="WP_018573408.1">
    <property type="nucleotide sequence ID" value="NZ_CP065725.1"/>
</dbReference>
<gene>
    <name evidence="1" type="ORF">I6G29_12355</name>
    <name evidence="2" type="ORF">NCTC11997_02545</name>
</gene>
<dbReference type="EMBL" id="CP065725">
    <property type="protein sequence ID" value="QPT39887.1"/>
    <property type="molecule type" value="Genomic_DNA"/>
</dbReference>
<protein>
    <submittedName>
        <fullName evidence="1">Formate dehydrogenase subunit delta</fullName>
    </submittedName>
    <submittedName>
        <fullName evidence="2">NADH-dependant formate dehydrogenase delta subunit FdsD</fullName>
    </submittedName>
</protein>
<reference evidence="1 4" key="2">
    <citation type="submission" date="2020-12" db="EMBL/GenBank/DDBJ databases">
        <title>FDA dAtabase for Regulatory Grade micrObial Sequences (FDA-ARGOS): Supporting development and validation of Infectious Disease Dx tests.</title>
        <authorList>
            <person name="Sproer C."/>
            <person name="Gronow S."/>
            <person name="Severitt S."/>
            <person name="Schroder I."/>
            <person name="Tallon L."/>
            <person name="Sadzewicz L."/>
            <person name="Zhao X."/>
            <person name="Boylan J."/>
            <person name="Ott S."/>
            <person name="Bowen H."/>
            <person name="Vavikolanu K."/>
            <person name="Mehta A."/>
            <person name="Aluvathingal J."/>
            <person name="Nadendla S."/>
            <person name="Lowell S."/>
            <person name="Myers T."/>
            <person name="Yan Y."/>
            <person name="Sichtig H."/>
        </authorList>
    </citation>
    <scope>NUCLEOTIDE SEQUENCE [LARGE SCALE GENOMIC DNA]</scope>
    <source>
        <strain evidence="1 4">FDAARGOS_872</strain>
    </source>
</reference>
<dbReference type="AlphaFoldDB" id="A0A378XK09"/>
<name>A0A378XK09_9BURK</name>